<dbReference type="AlphaFoldDB" id="A0A4R3KXA9"/>
<dbReference type="Pfam" id="PF04536">
    <property type="entry name" value="TPM_phosphatase"/>
    <property type="match status" value="1"/>
</dbReference>
<accession>A0A4R3KXA9</accession>
<dbReference type="PANTHER" id="PTHR30373:SF2">
    <property type="entry name" value="UPF0603 PROTEIN YGCG"/>
    <property type="match status" value="1"/>
</dbReference>
<reference evidence="4 5" key="1">
    <citation type="submission" date="2019-03" db="EMBL/GenBank/DDBJ databases">
        <title>Genomic Encyclopedia of Type Strains, Phase IV (KMG-IV): sequencing the most valuable type-strain genomes for metagenomic binning, comparative biology and taxonomic classification.</title>
        <authorList>
            <person name="Goeker M."/>
        </authorList>
    </citation>
    <scope>NUCLEOTIDE SEQUENCE [LARGE SCALE GENOMIC DNA]</scope>
    <source>
        <strain evidence="4 5">DSM 21100</strain>
    </source>
</reference>
<name>A0A4R3KXA9_9SPHI</name>
<dbReference type="OrthoDB" id="9810918at2"/>
<dbReference type="PANTHER" id="PTHR30373">
    <property type="entry name" value="UPF0603 PROTEIN YGCG"/>
    <property type="match status" value="1"/>
</dbReference>
<gene>
    <name evidence="4" type="ORF">EDD80_101660</name>
</gene>
<dbReference type="EMBL" id="SMAD01000001">
    <property type="protein sequence ID" value="TCS90459.1"/>
    <property type="molecule type" value="Genomic_DNA"/>
</dbReference>
<dbReference type="Proteomes" id="UP000295807">
    <property type="component" value="Unassembled WGS sequence"/>
</dbReference>
<keyword evidence="5" id="KW-1185">Reference proteome</keyword>
<evidence type="ECO:0000259" key="3">
    <source>
        <dbReference type="Pfam" id="PF04536"/>
    </source>
</evidence>
<dbReference type="InterPro" id="IPR007621">
    <property type="entry name" value="TPM_dom"/>
</dbReference>
<dbReference type="RefSeq" id="WP_132127883.1">
    <property type="nucleotide sequence ID" value="NZ_CP042432.1"/>
</dbReference>
<keyword evidence="1" id="KW-0812">Transmembrane</keyword>
<feature type="transmembrane region" description="Helical" evidence="1">
    <location>
        <begin position="183"/>
        <end position="200"/>
    </location>
</feature>
<keyword evidence="1" id="KW-1133">Transmembrane helix</keyword>
<feature type="domain" description="TPM" evidence="3">
    <location>
        <begin position="37"/>
        <end position="160"/>
    </location>
</feature>
<comment type="caution">
    <text evidence="4">The sequence shown here is derived from an EMBL/GenBank/DDBJ whole genome shotgun (WGS) entry which is preliminary data.</text>
</comment>
<feature type="signal peptide" evidence="2">
    <location>
        <begin position="1"/>
        <end position="24"/>
    </location>
</feature>
<evidence type="ECO:0000313" key="5">
    <source>
        <dbReference type="Proteomes" id="UP000295807"/>
    </source>
</evidence>
<evidence type="ECO:0000313" key="4">
    <source>
        <dbReference type="EMBL" id="TCS90459.1"/>
    </source>
</evidence>
<evidence type="ECO:0000256" key="2">
    <source>
        <dbReference type="SAM" id="SignalP"/>
    </source>
</evidence>
<evidence type="ECO:0000256" key="1">
    <source>
        <dbReference type="SAM" id="Phobius"/>
    </source>
</evidence>
<dbReference type="Gene3D" id="3.10.310.50">
    <property type="match status" value="1"/>
</dbReference>
<proteinExistence type="predicted"/>
<keyword evidence="1" id="KW-0472">Membrane</keyword>
<organism evidence="4 5">
    <name type="scientific">Anseongella ginsenosidimutans</name>
    <dbReference type="NCBI Taxonomy" id="496056"/>
    <lineage>
        <taxon>Bacteria</taxon>
        <taxon>Pseudomonadati</taxon>
        <taxon>Bacteroidota</taxon>
        <taxon>Sphingobacteriia</taxon>
        <taxon>Sphingobacteriales</taxon>
        <taxon>Sphingobacteriaceae</taxon>
        <taxon>Anseongella</taxon>
    </lineage>
</organism>
<sequence length="277" mass="29060">MKRILFNFVLTFCGLTASSILVSAQDFPEPSTPPKLVNDFAGVLQADEAARLEQKLVAFDDSTSTQIAVVFIRTVGGYDIAQYGAQLAEKWGIGQADKRNGVLILTAVDDRKVAIQVGYGLEPVITDAISRLIIEQDLAPHYRQQQYYEGVNQATNKLMQLAVGEFPADIKQALANKEKGGKVGGFIFLAIFVVAILLLFSGRKKRAQHIGSGRSGVPPVIFGGFLGGMLGGRHHRGYWGDFHGGGGSFGGGGGFGGGGFGGFGGGSFGGGGASGGW</sequence>
<feature type="chain" id="PRO_5020307286" description="TPM domain-containing protein" evidence="2">
    <location>
        <begin position="25"/>
        <end position="277"/>
    </location>
</feature>
<keyword evidence="2" id="KW-0732">Signal</keyword>
<protein>
    <recommendedName>
        <fullName evidence="3">TPM domain-containing protein</fullName>
    </recommendedName>
</protein>